<name>A0A6I0ETU4_9FIRM</name>
<keyword evidence="6" id="KW-0808">Transferase</keyword>
<dbReference type="InterPro" id="IPR004358">
    <property type="entry name" value="Sig_transdc_His_kin-like_C"/>
</dbReference>
<keyword evidence="5" id="KW-0597">Phosphoprotein</keyword>
<evidence type="ECO:0000256" key="15">
    <source>
        <dbReference type="SAM" id="Phobius"/>
    </source>
</evidence>
<comment type="caution">
    <text evidence="18">The sequence shown here is derived from an EMBL/GenBank/DDBJ whole genome shotgun (WGS) entry which is preliminary data.</text>
</comment>
<keyword evidence="8" id="KW-0547">Nucleotide-binding</keyword>
<dbReference type="Pfam" id="PF00672">
    <property type="entry name" value="HAMP"/>
    <property type="match status" value="1"/>
</dbReference>
<dbReference type="InterPro" id="IPR050398">
    <property type="entry name" value="HssS/ArlS-like"/>
</dbReference>
<dbReference type="InterPro" id="IPR036097">
    <property type="entry name" value="HisK_dim/P_sf"/>
</dbReference>
<dbReference type="Proteomes" id="UP000468766">
    <property type="component" value="Unassembled WGS sequence"/>
</dbReference>
<dbReference type="Gene3D" id="6.10.340.10">
    <property type="match status" value="1"/>
</dbReference>
<dbReference type="SUPFAM" id="SSF55874">
    <property type="entry name" value="ATPase domain of HSP90 chaperone/DNA topoisomerase II/histidine kinase"/>
    <property type="match status" value="1"/>
</dbReference>
<feature type="transmembrane region" description="Helical" evidence="15">
    <location>
        <begin position="12"/>
        <end position="35"/>
    </location>
</feature>
<dbReference type="CDD" id="cd00082">
    <property type="entry name" value="HisKA"/>
    <property type="match status" value="1"/>
</dbReference>
<dbReference type="InterPro" id="IPR036890">
    <property type="entry name" value="HATPase_C_sf"/>
</dbReference>
<evidence type="ECO:0000313" key="18">
    <source>
        <dbReference type="EMBL" id="KAB2954215.1"/>
    </source>
</evidence>
<evidence type="ECO:0000256" key="3">
    <source>
        <dbReference type="ARBA" id="ARBA00012438"/>
    </source>
</evidence>
<evidence type="ECO:0000259" key="17">
    <source>
        <dbReference type="PROSITE" id="PS50885"/>
    </source>
</evidence>
<dbReference type="FunFam" id="1.10.287.130:FF:000008">
    <property type="entry name" value="Two-component sensor histidine kinase"/>
    <property type="match status" value="1"/>
</dbReference>
<evidence type="ECO:0000256" key="13">
    <source>
        <dbReference type="ARBA" id="ARBA00023136"/>
    </source>
</evidence>
<dbReference type="AlphaFoldDB" id="A0A6I0ETU4"/>
<evidence type="ECO:0000256" key="2">
    <source>
        <dbReference type="ARBA" id="ARBA00004651"/>
    </source>
</evidence>
<keyword evidence="4" id="KW-1003">Cell membrane</keyword>
<dbReference type="Pfam" id="PF00512">
    <property type="entry name" value="HisKA"/>
    <property type="match status" value="1"/>
</dbReference>
<dbReference type="SUPFAM" id="SSF47384">
    <property type="entry name" value="Homodimeric domain of signal transducing histidine kinase"/>
    <property type="match status" value="1"/>
</dbReference>
<evidence type="ECO:0000259" key="16">
    <source>
        <dbReference type="PROSITE" id="PS50109"/>
    </source>
</evidence>
<keyword evidence="12" id="KW-0902">Two-component regulatory system</keyword>
<dbReference type="Pfam" id="PF02518">
    <property type="entry name" value="HATPase_c"/>
    <property type="match status" value="1"/>
</dbReference>
<feature type="transmembrane region" description="Helical" evidence="15">
    <location>
        <begin position="165"/>
        <end position="188"/>
    </location>
</feature>
<accession>A0A6I0ETU4</accession>
<keyword evidence="19" id="KW-1185">Reference proteome</keyword>
<dbReference type="InterPro" id="IPR003661">
    <property type="entry name" value="HisK_dim/P_dom"/>
</dbReference>
<evidence type="ECO:0000256" key="10">
    <source>
        <dbReference type="ARBA" id="ARBA00022840"/>
    </source>
</evidence>
<evidence type="ECO:0000256" key="5">
    <source>
        <dbReference type="ARBA" id="ARBA00022553"/>
    </source>
</evidence>
<dbReference type="PRINTS" id="PR00344">
    <property type="entry name" value="BCTRLSENSOR"/>
</dbReference>
<evidence type="ECO:0000256" key="6">
    <source>
        <dbReference type="ARBA" id="ARBA00022679"/>
    </source>
</evidence>
<dbReference type="PROSITE" id="PS50885">
    <property type="entry name" value="HAMP"/>
    <property type="match status" value="1"/>
</dbReference>
<keyword evidence="9 18" id="KW-0418">Kinase</keyword>
<dbReference type="SMART" id="SM00304">
    <property type="entry name" value="HAMP"/>
    <property type="match status" value="1"/>
</dbReference>
<dbReference type="CDD" id="cd00075">
    <property type="entry name" value="HATPase"/>
    <property type="match status" value="1"/>
</dbReference>
<dbReference type="PANTHER" id="PTHR45528:SF1">
    <property type="entry name" value="SENSOR HISTIDINE KINASE CPXA"/>
    <property type="match status" value="1"/>
</dbReference>
<dbReference type="CDD" id="cd06225">
    <property type="entry name" value="HAMP"/>
    <property type="match status" value="1"/>
</dbReference>
<dbReference type="RefSeq" id="WP_151617661.1">
    <property type="nucleotide sequence ID" value="NZ_WBXO01000001.1"/>
</dbReference>
<dbReference type="InterPro" id="IPR005467">
    <property type="entry name" value="His_kinase_dom"/>
</dbReference>
<evidence type="ECO:0000313" key="19">
    <source>
        <dbReference type="Proteomes" id="UP000468766"/>
    </source>
</evidence>
<sequence length="474" mass="53210">MTSWKPGIRLKLFIAFILAVTVPLSALFGSFIFLMNQEKMASPDDIRSPLYAEKIAEEVIKEYHQEGSLLGALTKLEALEMPAGSGVEVLDSEGVVLYDSRGLRQGVTVRAYEIAQMFISEQENFSLEEQMNYHVVPLNIEGEEQGLLIISYPATLILDPLFRNLVSTAFIAIITALALFLLLATFLSRWLIRPLQEMVSATEKIAHGDYESPVNIQSKDELGRVALAFNEMTRKLAQSRKREQELEQSRRDLVANVSHDLRTPLASIRGYVEGLLDGLASDQEKRDRYLQVIYEKALTLERLIQDLFELSRLEQGILRMEKVEVPASEMLKELAEKYAHDAELAGISFLAEIPEHLPMIEVDPGRIEQVLTNLFQNAIRHSGPRKGFVTLRAEYKERFIFLSLADNGEGITRSELPYLFDRFYSGEKSRSRQKGGTGLGLAIAKEIVEAHGGTIKAESELGQGATFTFTIPVK</sequence>
<dbReference type="EMBL" id="WBXO01000001">
    <property type="protein sequence ID" value="KAB2954215.1"/>
    <property type="molecule type" value="Genomic_DNA"/>
</dbReference>
<feature type="coiled-coil region" evidence="14">
    <location>
        <begin position="229"/>
        <end position="256"/>
    </location>
</feature>
<evidence type="ECO:0000256" key="4">
    <source>
        <dbReference type="ARBA" id="ARBA00022475"/>
    </source>
</evidence>
<keyword evidence="14" id="KW-0175">Coiled coil</keyword>
<evidence type="ECO:0000256" key="14">
    <source>
        <dbReference type="SAM" id="Coils"/>
    </source>
</evidence>
<dbReference type="GO" id="GO:0000155">
    <property type="term" value="F:phosphorelay sensor kinase activity"/>
    <property type="evidence" value="ECO:0007669"/>
    <property type="project" value="InterPro"/>
</dbReference>
<evidence type="ECO:0000256" key="9">
    <source>
        <dbReference type="ARBA" id="ARBA00022777"/>
    </source>
</evidence>
<dbReference type="PANTHER" id="PTHR45528">
    <property type="entry name" value="SENSOR HISTIDINE KINASE CPXA"/>
    <property type="match status" value="1"/>
</dbReference>
<feature type="domain" description="HAMP" evidence="17">
    <location>
        <begin position="189"/>
        <end position="241"/>
    </location>
</feature>
<dbReference type="InterPro" id="IPR003594">
    <property type="entry name" value="HATPase_dom"/>
</dbReference>
<keyword evidence="10" id="KW-0067">ATP-binding</keyword>
<evidence type="ECO:0000256" key="11">
    <source>
        <dbReference type="ARBA" id="ARBA00022989"/>
    </source>
</evidence>
<comment type="subcellular location">
    <subcellularLocation>
        <location evidence="2">Cell membrane</location>
        <topology evidence="2">Multi-pass membrane protein</topology>
    </subcellularLocation>
</comment>
<keyword evidence="7 15" id="KW-0812">Transmembrane</keyword>
<keyword evidence="13 15" id="KW-0472">Membrane</keyword>
<dbReference type="Gene3D" id="3.30.565.10">
    <property type="entry name" value="Histidine kinase-like ATPase, C-terminal domain"/>
    <property type="match status" value="1"/>
</dbReference>
<dbReference type="GO" id="GO:0005524">
    <property type="term" value="F:ATP binding"/>
    <property type="evidence" value="ECO:0007669"/>
    <property type="project" value="UniProtKB-KW"/>
</dbReference>
<keyword evidence="11 15" id="KW-1133">Transmembrane helix</keyword>
<feature type="domain" description="Histidine kinase" evidence="16">
    <location>
        <begin position="256"/>
        <end position="474"/>
    </location>
</feature>
<comment type="catalytic activity">
    <reaction evidence="1">
        <text>ATP + protein L-histidine = ADP + protein N-phospho-L-histidine.</text>
        <dbReference type="EC" id="2.7.13.3"/>
    </reaction>
</comment>
<dbReference type="SMART" id="SM00388">
    <property type="entry name" value="HisKA"/>
    <property type="match status" value="1"/>
</dbReference>
<organism evidence="18 19">
    <name type="scientific">Heliorestis acidaminivorans</name>
    <dbReference type="NCBI Taxonomy" id="553427"/>
    <lineage>
        <taxon>Bacteria</taxon>
        <taxon>Bacillati</taxon>
        <taxon>Bacillota</taxon>
        <taxon>Clostridia</taxon>
        <taxon>Eubacteriales</taxon>
        <taxon>Heliobacteriaceae</taxon>
        <taxon>Heliorestis</taxon>
    </lineage>
</organism>
<dbReference type="GO" id="GO:0005886">
    <property type="term" value="C:plasma membrane"/>
    <property type="evidence" value="ECO:0007669"/>
    <property type="project" value="UniProtKB-SubCell"/>
</dbReference>
<evidence type="ECO:0000256" key="1">
    <source>
        <dbReference type="ARBA" id="ARBA00000085"/>
    </source>
</evidence>
<dbReference type="EC" id="2.7.13.3" evidence="3"/>
<proteinExistence type="predicted"/>
<dbReference type="FunFam" id="3.30.565.10:FF:000006">
    <property type="entry name" value="Sensor histidine kinase WalK"/>
    <property type="match status" value="1"/>
</dbReference>
<evidence type="ECO:0000256" key="12">
    <source>
        <dbReference type="ARBA" id="ARBA00023012"/>
    </source>
</evidence>
<dbReference type="InterPro" id="IPR003660">
    <property type="entry name" value="HAMP_dom"/>
</dbReference>
<dbReference type="Gene3D" id="1.10.287.130">
    <property type="match status" value="1"/>
</dbReference>
<protein>
    <recommendedName>
        <fullName evidence="3">histidine kinase</fullName>
        <ecNumber evidence="3">2.7.13.3</ecNumber>
    </recommendedName>
</protein>
<dbReference type="SMART" id="SM00387">
    <property type="entry name" value="HATPase_c"/>
    <property type="match status" value="1"/>
</dbReference>
<evidence type="ECO:0000256" key="7">
    <source>
        <dbReference type="ARBA" id="ARBA00022692"/>
    </source>
</evidence>
<gene>
    <name evidence="18" type="ORF">F9B85_00515</name>
</gene>
<dbReference type="SUPFAM" id="SSF158472">
    <property type="entry name" value="HAMP domain-like"/>
    <property type="match status" value="1"/>
</dbReference>
<evidence type="ECO:0000256" key="8">
    <source>
        <dbReference type="ARBA" id="ARBA00022741"/>
    </source>
</evidence>
<dbReference type="PROSITE" id="PS50109">
    <property type="entry name" value="HIS_KIN"/>
    <property type="match status" value="1"/>
</dbReference>
<reference evidence="18 19" key="1">
    <citation type="submission" date="2019-10" db="EMBL/GenBank/DDBJ databases">
        <title>Whole-genome sequence of the extremophile Heliorestis acidaminivorans DSM 24790.</title>
        <authorList>
            <person name="Kyndt J.A."/>
            <person name="Meyer T.E."/>
        </authorList>
    </citation>
    <scope>NUCLEOTIDE SEQUENCE [LARGE SCALE GENOMIC DNA]</scope>
    <source>
        <strain evidence="18 19">DSM 24790</strain>
    </source>
</reference>
<dbReference type="OrthoDB" id="9813151at2"/>